<dbReference type="RefSeq" id="WP_015828614.1">
    <property type="nucleotide sequence ID" value="NC_012982.1"/>
</dbReference>
<evidence type="ECO:0000256" key="4">
    <source>
        <dbReference type="PIRSR" id="PIRSR606710-1"/>
    </source>
</evidence>
<dbReference type="EMBL" id="CP001678">
    <property type="protein sequence ID" value="ACT60464.1"/>
    <property type="molecule type" value="Genomic_DNA"/>
</dbReference>
<evidence type="ECO:0000256" key="2">
    <source>
        <dbReference type="ARBA" id="ARBA00022801"/>
    </source>
</evidence>
<proteinExistence type="inferred from homology"/>
<dbReference type="AlphaFoldDB" id="C6XQG5"/>
<dbReference type="InterPro" id="IPR041542">
    <property type="entry name" value="GH43_C2"/>
</dbReference>
<comment type="similarity">
    <text evidence="1 6">Belongs to the glycosyl hydrolase 43 family.</text>
</comment>
<dbReference type="Gene3D" id="2.60.120.200">
    <property type="match status" value="1"/>
</dbReference>
<evidence type="ECO:0000313" key="10">
    <source>
        <dbReference type="Proteomes" id="UP000002745"/>
    </source>
</evidence>
<sequence length="566" mass="62507">MKNKALKLYTSVLALAFTAACQPTDKASSIEETQQKKTASFEYFSYSGQTPETVELADNQYQNPILAGYYPDPSVLRVDEDYYLVNSSFSHFPGIPVFHSKDLVNWSQIGNAIDRSDQLDFSGLTVSRGVFAPDISYHDGVFYIVTTCVDCKGNFVITADNPTGPWSDPIWLDFDGIDPSIFWEGEKAYIVNNDAPIGAPIYEGHRAIWVQEFDWQNLKMVGERTLLINGGVDIITEPVWIEGPHILKRDNYYYLTAAEGGTSVNHSQTIFRSKDVRGPFLPADHNPILTQRDLAPDRTHPISAAGHAKFVETQNGEWWATFLSTRPYDAEDHYNIGRETFLLPVSWNDGWPYILPAGEAIPFAHAKPNLPAQAAPALPLTGNFSYRDEFERSALSQQWVGVRNPESAFYSVENGALNLRCDYAFGDLSHAPSFIGRRQQHHIATATTSLSYTPQANGDQAGLVAIQNDTSLVFFGIEKDENGTNIVVRTKDNSDNDTLLASAPITNLENIDLTLSSDAGLMQFEYTIDGAQTVLAQDIDATLLSTAKAGGFVGTIIGPYCHSSVQ</sequence>
<evidence type="ECO:0000256" key="6">
    <source>
        <dbReference type="RuleBase" id="RU361187"/>
    </source>
</evidence>
<keyword evidence="10" id="KW-1185">Reference proteome</keyword>
<dbReference type="OrthoDB" id="9801455at2"/>
<gene>
    <name evidence="9" type="ordered locus">Hbal_2791</name>
</gene>
<feature type="active site" description="Proton acceptor" evidence="4">
    <location>
        <position position="72"/>
    </location>
</feature>
<dbReference type="GO" id="GO:0009044">
    <property type="term" value="F:xylan 1,4-beta-xylosidase activity"/>
    <property type="evidence" value="ECO:0007669"/>
    <property type="project" value="UniProtKB-EC"/>
</dbReference>
<feature type="chain" id="PRO_5002974231" evidence="7">
    <location>
        <begin position="20"/>
        <end position="566"/>
    </location>
</feature>
<dbReference type="Proteomes" id="UP000002745">
    <property type="component" value="Chromosome"/>
</dbReference>
<dbReference type="PROSITE" id="PS51257">
    <property type="entry name" value="PROKAR_LIPOPROTEIN"/>
    <property type="match status" value="1"/>
</dbReference>
<dbReference type="STRING" id="582402.Hbal_2791"/>
<dbReference type="InterPro" id="IPR051795">
    <property type="entry name" value="Glycosyl_Hydrlase_43"/>
</dbReference>
<feature type="signal peptide" evidence="7">
    <location>
        <begin position="1"/>
        <end position="19"/>
    </location>
</feature>
<keyword evidence="7" id="KW-0732">Signal</keyword>
<keyword evidence="3 6" id="KW-0326">Glycosidase</keyword>
<reference evidence="10" key="1">
    <citation type="journal article" date="2011" name="J. Bacteriol.">
        <title>Genome sequences of eight morphologically diverse alphaproteobacteria.</title>
        <authorList>
            <consortium name="US DOE Joint Genome Institute"/>
            <person name="Brown P.J."/>
            <person name="Kysela D.T."/>
            <person name="Buechlein A."/>
            <person name="Hemmerich C."/>
            <person name="Brun Y.V."/>
        </authorList>
    </citation>
    <scope>NUCLEOTIDE SEQUENCE [LARGE SCALE GENOMIC DNA]</scope>
    <source>
        <strain evidence="10">ATCC 49814 / DSM 5838 / IFAM 1418</strain>
    </source>
</reference>
<dbReference type="InterPro" id="IPR006710">
    <property type="entry name" value="Glyco_hydro_43"/>
</dbReference>
<evidence type="ECO:0000256" key="3">
    <source>
        <dbReference type="ARBA" id="ARBA00023295"/>
    </source>
</evidence>
<dbReference type="InterPro" id="IPR013320">
    <property type="entry name" value="ConA-like_dom_sf"/>
</dbReference>
<dbReference type="PANTHER" id="PTHR42812">
    <property type="entry name" value="BETA-XYLOSIDASE"/>
    <property type="match status" value="1"/>
</dbReference>
<dbReference type="Pfam" id="PF17851">
    <property type="entry name" value="GH43_C2"/>
    <property type="match status" value="1"/>
</dbReference>
<dbReference type="SUPFAM" id="SSF75005">
    <property type="entry name" value="Arabinanase/levansucrase/invertase"/>
    <property type="match status" value="1"/>
</dbReference>
<dbReference type="InterPro" id="IPR023296">
    <property type="entry name" value="Glyco_hydro_beta-prop_sf"/>
</dbReference>
<dbReference type="EC" id="3.2.1.37" evidence="9"/>
<dbReference type="Pfam" id="PF04616">
    <property type="entry name" value="Glyco_hydro_43"/>
    <property type="match status" value="1"/>
</dbReference>
<evidence type="ECO:0000313" key="9">
    <source>
        <dbReference type="EMBL" id="ACT60464.1"/>
    </source>
</evidence>
<evidence type="ECO:0000259" key="8">
    <source>
        <dbReference type="Pfam" id="PF17851"/>
    </source>
</evidence>
<dbReference type="KEGG" id="hba:Hbal_2791"/>
<dbReference type="PANTHER" id="PTHR42812:SF12">
    <property type="entry name" value="BETA-XYLOSIDASE-RELATED"/>
    <property type="match status" value="1"/>
</dbReference>
<dbReference type="HOGENOM" id="CLU_016508_2_2_5"/>
<dbReference type="SUPFAM" id="SSF49899">
    <property type="entry name" value="Concanavalin A-like lectins/glucanases"/>
    <property type="match status" value="1"/>
</dbReference>
<feature type="active site" description="Proton donor" evidence="4">
    <location>
        <position position="242"/>
    </location>
</feature>
<feature type="site" description="Important for catalytic activity, responsible for pKa modulation of the active site Glu and correct orientation of both the proton donor and substrate" evidence="5">
    <location>
        <position position="178"/>
    </location>
</feature>
<dbReference type="Gene3D" id="2.115.10.20">
    <property type="entry name" value="Glycosyl hydrolase domain, family 43"/>
    <property type="match status" value="1"/>
</dbReference>
<dbReference type="GO" id="GO:0005975">
    <property type="term" value="P:carbohydrate metabolic process"/>
    <property type="evidence" value="ECO:0007669"/>
    <property type="project" value="InterPro"/>
</dbReference>
<dbReference type="CDD" id="cd18617">
    <property type="entry name" value="GH43_XynB-like"/>
    <property type="match status" value="1"/>
</dbReference>
<dbReference type="eggNOG" id="COG3507">
    <property type="taxonomic scope" value="Bacteria"/>
</dbReference>
<name>C6XQG5_HIRBI</name>
<feature type="domain" description="Beta-xylosidase C-terminal Concanavalin A-like" evidence="8">
    <location>
        <begin position="387"/>
        <end position="564"/>
    </location>
</feature>
<evidence type="ECO:0000256" key="1">
    <source>
        <dbReference type="ARBA" id="ARBA00009865"/>
    </source>
</evidence>
<protein>
    <submittedName>
        <fullName evidence="9">Xylan 1,4-beta-xylosidase</fullName>
        <ecNumber evidence="9">3.2.1.37</ecNumber>
    </submittedName>
</protein>
<dbReference type="CAZy" id="GH43">
    <property type="family name" value="Glycoside Hydrolase Family 43"/>
</dbReference>
<evidence type="ECO:0000256" key="7">
    <source>
        <dbReference type="SAM" id="SignalP"/>
    </source>
</evidence>
<organism evidence="9 10">
    <name type="scientific">Hirschia baltica (strain ATCC 49814 / DSM 5838 / IFAM 1418)</name>
    <dbReference type="NCBI Taxonomy" id="582402"/>
    <lineage>
        <taxon>Bacteria</taxon>
        <taxon>Pseudomonadati</taxon>
        <taxon>Pseudomonadota</taxon>
        <taxon>Alphaproteobacteria</taxon>
        <taxon>Hyphomonadales</taxon>
        <taxon>Hyphomonadaceae</taxon>
        <taxon>Hirschia</taxon>
    </lineage>
</organism>
<keyword evidence="2 6" id="KW-0378">Hydrolase</keyword>
<accession>C6XQG5</accession>
<evidence type="ECO:0000256" key="5">
    <source>
        <dbReference type="PIRSR" id="PIRSR606710-2"/>
    </source>
</evidence>